<dbReference type="GO" id="GO:0005524">
    <property type="term" value="F:ATP binding"/>
    <property type="evidence" value="ECO:0007669"/>
    <property type="project" value="UniProtKB-KW"/>
</dbReference>
<feature type="domain" description="Histidine kinase" evidence="13">
    <location>
        <begin position="957"/>
        <end position="1177"/>
    </location>
</feature>
<dbReference type="FunFam" id="2.60.40.10:FF:000791">
    <property type="entry name" value="Two-component system sensor histidine kinase/response regulator"/>
    <property type="match status" value="1"/>
</dbReference>
<dbReference type="EMBL" id="RPDH01000001">
    <property type="protein sequence ID" value="RPE12011.1"/>
    <property type="molecule type" value="Genomic_DNA"/>
</dbReference>
<evidence type="ECO:0000256" key="4">
    <source>
        <dbReference type="ARBA" id="ARBA00022679"/>
    </source>
</evidence>
<dbReference type="InterPro" id="IPR015943">
    <property type="entry name" value="WD40/YVTN_repeat-like_dom_sf"/>
</dbReference>
<dbReference type="SUPFAM" id="SSF55874">
    <property type="entry name" value="ATPase domain of HSP90 chaperone/DNA topoisomerase II/histidine kinase"/>
    <property type="match status" value="1"/>
</dbReference>
<dbReference type="InterPro" id="IPR011006">
    <property type="entry name" value="CheY-like_superfamily"/>
</dbReference>
<dbReference type="Proteomes" id="UP000278351">
    <property type="component" value="Unassembled WGS sequence"/>
</dbReference>
<keyword evidence="6 15" id="KW-0418">Kinase</keyword>
<dbReference type="PROSITE" id="PS50109">
    <property type="entry name" value="HIS_KIN"/>
    <property type="match status" value="1"/>
</dbReference>
<dbReference type="SUPFAM" id="SSF52172">
    <property type="entry name" value="CheY-like"/>
    <property type="match status" value="1"/>
</dbReference>
<evidence type="ECO:0000259" key="13">
    <source>
        <dbReference type="PROSITE" id="PS50109"/>
    </source>
</evidence>
<dbReference type="PANTHER" id="PTHR43547">
    <property type="entry name" value="TWO-COMPONENT HISTIDINE KINASE"/>
    <property type="match status" value="1"/>
</dbReference>
<evidence type="ECO:0000259" key="14">
    <source>
        <dbReference type="PROSITE" id="PS50110"/>
    </source>
</evidence>
<evidence type="ECO:0000256" key="1">
    <source>
        <dbReference type="ARBA" id="ARBA00000085"/>
    </source>
</evidence>
<dbReference type="InterPro" id="IPR003594">
    <property type="entry name" value="HATPase_dom"/>
</dbReference>
<dbReference type="CDD" id="cd16922">
    <property type="entry name" value="HATPase_EvgS-ArcB-TorS-like"/>
    <property type="match status" value="1"/>
</dbReference>
<dbReference type="SMART" id="SM00448">
    <property type="entry name" value="REC"/>
    <property type="match status" value="1"/>
</dbReference>
<dbReference type="Gene3D" id="3.40.50.2300">
    <property type="match status" value="1"/>
</dbReference>
<dbReference type="SUPFAM" id="SSF47384">
    <property type="entry name" value="Homodimeric domain of signal transducing histidine kinase"/>
    <property type="match status" value="1"/>
</dbReference>
<dbReference type="SUPFAM" id="SSF46689">
    <property type="entry name" value="Homeodomain-like"/>
    <property type="match status" value="1"/>
</dbReference>
<dbReference type="GO" id="GO:0003700">
    <property type="term" value="F:DNA-binding transcription factor activity"/>
    <property type="evidence" value="ECO:0007669"/>
    <property type="project" value="InterPro"/>
</dbReference>
<keyword evidence="3 11" id="KW-0597">Phosphoprotein</keyword>
<dbReference type="PRINTS" id="PR00344">
    <property type="entry name" value="BCTRLSENSOR"/>
</dbReference>
<dbReference type="Pfam" id="PF00072">
    <property type="entry name" value="Response_reg"/>
    <property type="match status" value="1"/>
</dbReference>
<dbReference type="SMART" id="SM00342">
    <property type="entry name" value="HTH_ARAC"/>
    <property type="match status" value="1"/>
</dbReference>
<dbReference type="Gene3D" id="2.60.40.10">
    <property type="entry name" value="Immunoglobulins"/>
    <property type="match status" value="1"/>
</dbReference>
<gene>
    <name evidence="15" type="ORF">EGT74_00190</name>
</gene>
<dbReference type="SUPFAM" id="SSF63829">
    <property type="entry name" value="Calcium-dependent phosphotriesterase"/>
    <property type="match status" value="2"/>
</dbReference>
<evidence type="ECO:0000259" key="12">
    <source>
        <dbReference type="PROSITE" id="PS01124"/>
    </source>
</evidence>
<dbReference type="SMART" id="SM00387">
    <property type="entry name" value="HATPase_c"/>
    <property type="match status" value="1"/>
</dbReference>
<dbReference type="GO" id="GO:0000155">
    <property type="term" value="F:phosphorelay sensor kinase activity"/>
    <property type="evidence" value="ECO:0007669"/>
    <property type="project" value="InterPro"/>
</dbReference>
<protein>
    <recommendedName>
        <fullName evidence="2">histidine kinase</fullName>
        <ecNumber evidence="2">2.7.13.3</ecNumber>
    </recommendedName>
</protein>
<keyword evidence="7" id="KW-0067">ATP-binding</keyword>
<keyword evidence="8" id="KW-0902">Two-component regulatory system</keyword>
<feature type="domain" description="Response regulatory" evidence="14">
    <location>
        <begin position="1207"/>
        <end position="1322"/>
    </location>
</feature>
<dbReference type="Gene3D" id="1.10.287.130">
    <property type="match status" value="1"/>
</dbReference>
<evidence type="ECO:0000256" key="3">
    <source>
        <dbReference type="ARBA" id="ARBA00022553"/>
    </source>
</evidence>
<feature type="domain" description="HTH araC/xylS-type" evidence="12">
    <location>
        <begin position="1351"/>
        <end position="1450"/>
    </location>
</feature>
<proteinExistence type="predicted"/>
<dbReference type="FunFam" id="1.10.287.130:FF:000045">
    <property type="entry name" value="Two-component system sensor histidine kinase/response regulator"/>
    <property type="match status" value="1"/>
</dbReference>
<dbReference type="PROSITE" id="PS50110">
    <property type="entry name" value="RESPONSE_REGULATORY"/>
    <property type="match status" value="1"/>
</dbReference>
<dbReference type="Gene3D" id="3.30.565.10">
    <property type="entry name" value="Histidine kinase-like ATPase, C-terminal domain"/>
    <property type="match status" value="1"/>
</dbReference>
<evidence type="ECO:0000256" key="5">
    <source>
        <dbReference type="ARBA" id="ARBA00022741"/>
    </source>
</evidence>
<keyword evidence="9" id="KW-0805">Transcription regulation</keyword>
<keyword evidence="4" id="KW-0808">Transferase</keyword>
<dbReference type="InterPro" id="IPR011047">
    <property type="entry name" value="Quinoprotein_ADH-like_sf"/>
</dbReference>
<dbReference type="Pfam" id="PF07494">
    <property type="entry name" value="Reg_prop"/>
    <property type="match status" value="8"/>
</dbReference>
<dbReference type="InterPro" id="IPR001789">
    <property type="entry name" value="Sig_transdc_resp-reg_receiver"/>
</dbReference>
<dbReference type="InterPro" id="IPR036097">
    <property type="entry name" value="HisK_dim/P_sf"/>
</dbReference>
<evidence type="ECO:0000256" key="9">
    <source>
        <dbReference type="ARBA" id="ARBA00023015"/>
    </source>
</evidence>
<keyword evidence="16" id="KW-1185">Reference proteome</keyword>
<dbReference type="Pfam" id="PF00512">
    <property type="entry name" value="HisKA"/>
    <property type="match status" value="1"/>
</dbReference>
<organism evidence="15 16">
    <name type="scientific">Chitinophaga lutea</name>
    <dbReference type="NCBI Taxonomy" id="2488634"/>
    <lineage>
        <taxon>Bacteria</taxon>
        <taxon>Pseudomonadati</taxon>
        <taxon>Bacteroidota</taxon>
        <taxon>Chitinophagia</taxon>
        <taxon>Chitinophagales</taxon>
        <taxon>Chitinophagaceae</taxon>
        <taxon>Chitinophaga</taxon>
    </lineage>
</organism>
<dbReference type="InterPro" id="IPR011110">
    <property type="entry name" value="Reg_prop"/>
</dbReference>
<reference evidence="15 16" key="1">
    <citation type="submission" date="2018-11" db="EMBL/GenBank/DDBJ databases">
        <title>Chitinophaga lutea sp.nov., isolate from arsenic contaminated soil.</title>
        <authorList>
            <person name="Zong Y."/>
        </authorList>
    </citation>
    <scope>NUCLEOTIDE SEQUENCE [LARGE SCALE GENOMIC DNA]</scope>
    <source>
        <strain evidence="15 16">ZY74</strain>
    </source>
</reference>
<dbReference type="InterPro" id="IPR013783">
    <property type="entry name" value="Ig-like_fold"/>
</dbReference>
<name>A0A3N4Q3G7_9BACT</name>
<dbReference type="InterPro" id="IPR003661">
    <property type="entry name" value="HisK_dim/P_dom"/>
</dbReference>
<dbReference type="InterPro" id="IPR005467">
    <property type="entry name" value="His_kinase_dom"/>
</dbReference>
<dbReference type="GO" id="GO:0043565">
    <property type="term" value="F:sequence-specific DNA binding"/>
    <property type="evidence" value="ECO:0007669"/>
    <property type="project" value="InterPro"/>
</dbReference>
<dbReference type="InterPro" id="IPR004358">
    <property type="entry name" value="Sig_transdc_His_kin-like_C"/>
</dbReference>
<dbReference type="CDD" id="cd00082">
    <property type="entry name" value="HisKA"/>
    <property type="match status" value="1"/>
</dbReference>
<evidence type="ECO:0000256" key="2">
    <source>
        <dbReference type="ARBA" id="ARBA00012438"/>
    </source>
</evidence>
<dbReference type="EC" id="2.7.13.3" evidence="2"/>
<dbReference type="Gene3D" id="2.130.10.10">
    <property type="entry name" value="YVTN repeat-like/Quinoprotein amine dehydrogenase"/>
    <property type="match status" value="2"/>
</dbReference>
<comment type="catalytic activity">
    <reaction evidence="1">
        <text>ATP + protein L-histidine = ADP + protein N-phospho-L-histidine.</text>
        <dbReference type="EC" id="2.7.13.3"/>
    </reaction>
</comment>
<feature type="modified residue" description="4-aspartylphosphate" evidence="11">
    <location>
        <position position="1255"/>
    </location>
</feature>
<sequence>MPLCFVAARYSPANTHFIPAPMLSPPPRRLIFNGTTPFQHISMPPAGQIRIKSTCHGMFTRCSPDVTSTFSRTSGSASREACNLPYRKIPRKSLYYEHSSTIYMFQKYYLPLFLCLLLHYANGQQPSYEFSTLNIHHGLSNNQVNCIYKDAKGFVWFGTMGGLNRYDGSTFRHFRHRLADSLSLSDDYITGIFAATGHRMYVKTRQGDNLYDPVLERFSPAAAWLQSLGLPQAGVATILNSGDTCWIAYADSGLYRSIGGRKAARIALHNPRQTRIADLKQENAGQLMLLFMDGRLTRLDARSGRTLLQTDTINQFVPSSPLSLQLFVDNDHDLWVCSPGSDFGAVYYNPRSGALHRLTKRNMLLNNDIVNSIIQDAHGRIWIGTDHGGINVVDKKDFSAAYVTNRIQDAKSIAENAIYALYKDDQGIIWCGTYKRGVSYYAENKMKFSLYQHKNGVANSLPFNDVNCFAEDSKGNLWIGTNGGGLIHFDRKAHTFRQLKHNPADDNSISNNVIVSLYVDRHDNLWIGYYFGGMDYYNHHRFSHYRHDPKDPNSLANKTVWKIYRDRRNTFWAGTLGGGLDRFDPGNGIFYHNSADQPNSVHSNYITAFAETPEGDLWISTAYGIDVLDKSKGIFIHLLRSTHQLGNDNVSSLLCDSRGRMWAGTREGLSLFDKNTRTFRTFRTEHGLPDDNIISILEDRQGNIWVSTSRGLSRITAEEGRDGIQLKCRNYDDDDGLQGKVFNVNAALGLRSGELVFGGADGFNIFRPEEIRQYQAAPALVFTSLQLFNKPIGVNEKFRNHVVLPAALPETQTLELRYNENDFSIDFASLNFIHSDKNRYTYFLEGFNKEWMLTDGRSRRITYTNISPGDYTLHLKKADEDGRWNSEGISLQIRILPPFWKTPWAYALYIMLAVALLYFSRKLVIHRAHRRFTLQQERQEAQRMHDLDMMKIRLLTNVSHEFRTPVSLILSPVEDLIRKSTNAADKQQFRLIQRNARRLLNLVNQLMDFRKMELQELNPSLVKGELMGFLEEVSHSFSDLAERKGIGFSYTANCGELHVLFDHDKVERIVFNLLSNAFKFTPPGGTVSVTADVTREAELAVLELKVTDTGIGMPAEQLDKIFERFFQSDQPGQYVNQGSGIGLAITREFVKLHNGTISVRSEADKGSCFTVRLPFTPAGEAAPEAAPPVPKQVTLAGGKKKNKKKKTILLVEDNEDFRFYLKDNLREYYDVIEATDGAAGWQEALARQPDLVVSDVTMPVMDGVELCRKITGDARTRHIPVILLTALAAEEAQLKGLETGAADYLIKPFNFEIMLSRVRNLLSRQAPLQLVIPQKEPEGANGLSSDEKFMQRALEIVEKNLSDPGFTVEELSRELCMNRVSTYRRIHALTGHPPIEFIRTVRLQRAAMLLTKTEMNITEVAYEVGFNNPKYFARHFKMAYHMLPSAYAIANRK</sequence>
<dbReference type="PROSITE" id="PS01124">
    <property type="entry name" value="HTH_ARAC_FAMILY_2"/>
    <property type="match status" value="1"/>
</dbReference>
<evidence type="ECO:0000256" key="8">
    <source>
        <dbReference type="ARBA" id="ARBA00023012"/>
    </source>
</evidence>
<dbReference type="Gene3D" id="1.10.10.60">
    <property type="entry name" value="Homeodomain-like"/>
    <property type="match status" value="1"/>
</dbReference>
<keyword evidence="5" id="KW-0547">Nucleotide-binding</keyword>
<dbReference type="Pfam" id="PF02518">
    <property type="entry name" value="HATPase_c"/>
    <property type="match status" value="1"/>
</dbReference>
<evidence type="ECO:0000256" key="11">
    <source>
        <dbReference type="PROSITE-ProRule" id="PRU00169"/>
    </source>
</evidence>
<evidence type="ECO:0000256" key="6">
    <source>
        <dbReference type="ARBA" id="ARBA00022777"/>
    </source>
</evidence>
<dbReference type="FunFam" id="3.30.565.10:FF:000037">
    <property type="entry name" value="Hybrid sensor histidine kinase/response regulator"/>
    <property type="match status" value="1"/>
</dbReference>
<keyword evidence="10" id="KW-0804">Transcription</keyword>
<dbReference type="Pfam" id="PF07495">
    <property type="entry name" value="Y_Y_Y"/>
    <property type="match status" value="1"/>
</dbReference>
<dbReference type="Pfam" id="PF12833">
    <property type="entry name" value="HTH_18"/>
    <property type="match status" value="1"/>
</dbReference>
<evidence type="ECO:0000256" key="7">
    <source>
        <dbReference type="ARBA" id="ARBA00022840"/>
    </source>
</evidence>
<dbReference type="InterPro" id="IPR009057">
    <property type="entry name" value="Homeodomain-like_sf"/>
</dbReference>
<dbReference type="SUPFAM" id="SSF50998">
    <property type="entry name" value="Quinoprotein alcohol dehydrogenase-like"/>
    <property type="match status" value="1"/>
</dbReference>
<dbReference type="SMART" id="SM00388">
    <property type="entry name" value="HisKA"/>
    <property type="match status" value="1"/>
</dbReference>
<evidence type="ECO:0000256" key="10">
    <source>
        <dbReference type="ARBA" id="ARBA00023163"/>
    </source>
</evidence>
<dbReference type="InterPro" id="IPR011123">
    <property type="entry name" value="Y_Y_Y"/>
</dbReference>
<dbReference type="InterPro" id="IPR018060">
    <property type="entry name" value="HTH_AraC"/>
</dbReference>
<comment type="caution">
    <text evidence="15">The sequence shown here is derived from an EMBL/GenBank/DDBJ whole genome shotgun (WGS) entry which is preliminary data.</text>
</comment>
<evidence type="ECO:0000313" key="15">
    <source>
        <dbReference type="EMBL" id="RPE12011.1"/>
    </source>
</evidence>
<dbReference type="InterPro" id="IPR036890">
    <property type="entry name" value="HATPase_C_sf"/>
</dbReference>
<accession>A0A3N4Q3G7</accession>
<evidence type="ECO:0000313" key="16">
    <source>
        <dbReference type="Proteomes" id="UP000278351"/>
    </source>
</evidence>
<dbReference type="PANTHER" id="PTHR43547:SF2">
    <property type="entry name" value="HYBRID SIGNAL TRANSDUCTION HISTIDINE KINASE C"/>
    <property type="match status" value="1"/>
</dbReference>